<proteinExistence type="predicted"/>
<feature type="transmembrane region" description="Helical" evidence="1">
    <location>
        <begin position="7"/>
        <end position="26"/>
    </location>
</feature>
<evidence type="ECO:0000256" key="1">
    <source>
        <dbReference type="SAM" id="Phobius"/>
    </source>
</evidence>
<keyword evidence="3" id="KW-1185">Reference proteome</keyword>
<feature type="transmembrane region" description="Helical" evidence="1">
    <location>
        <begin position="38"/>
        <end position="58"/>
    </location>
</feature>
<reference evidence="3" key="1">
    <citation type="journal article" date="2019" name="Int. J. Syst. Evol. Microbiol.">
        <title>The Global Catalogue of Microorganisms (GCM) 10K type strain sequencing project: providing services to taxonomists for standard genome sequencing and annotation.</title>
        <authorList>
            <consortium name="The Broad Institute Genomics Platform"/>
            <consortium name="The Broad Institute Genome Sequencing Center for Infectious Disease"/>
            <person name="Wu L."/>
            <person name="Ma J."/>
        </authorList>
    </citation>
    <scope>NUCLEOTIDE SEQUENCE [LARGE SCALE GENOMIC DNA]</scope>
    <source>
        <strain evidence="3">TISTR 1858</strain>
    </source>
</reference>
<dbReference type="Proteomes" id="UP001597451">
    <property type="component" value="Unassembled WGS sequence"/>
</dbReference>
<organism evidence="2 3">
    <name type="scientific">Oceanobacillus kapialis</name>
    <dbReference type="NCBI Taxonomy" id="481353"/>
    <lineage>
        <taxon>Bacteria</taxon>
        <taxon>Bacillati</taxon>
        <taxon>Bacillota</taxon>
        <taxon>Bacilli</taxon>
        <taxon>Bacillales</taxon>
        <taxon>Bacillaceae</taxon>
        <taxon>Oceanobacillus</taxon>
    </lineage>
</organism>
<keyword evidence="1" id="KW-1133">Transmembrane helix</keyword>
<name>A0ABW5PWG2_9BACI</name>
<keyword evidence="1" id="KW-0472">Membrane</keyword>
<comment type="caution">
    <text evidence="2">The sequence shown here is derived from an EMBL/GenBank/DDBJ whole genome shotgun (WGS) entry which is preliminary data.</text>
</comment>
<evidence type="ECO:0000313" key="3">
    <source>
        <dbReference type="Proteomes" id="UP001597451"/>
    </source>
</evidence>
<accession>A0ABW5PWG2</accession>
<dbReference type="RefSeq" id="WP_379560125.1">
    <property type="nucleotide sequence ID" value="NZ_JBHUMX010000003.1"/>
</dbReference>
<keyword evidence="1" id="KW-0812">Transmembrane</keyword>
<gene>
    <name evidence="2" type="ORF">ACFSUN_01615</name>
</gene>
<protein>
    <submittedName>
        <fullName evidence="2">Uncharacterized protein</fullName>
    </submittedName>
</protein>
<sequence length="276" mass="32397">MEGLFILRLFAVFIVILVLAILDTFGVAPENPITTMQLWILAGVSFLAIVGIAAYKAYQRRADREKDPMPTDIDEHDFDYAYREKYRDSSEEWVSIFNRSKEAPYQVRVYFLSSLQRFLAKYLDVFFFNTEIKGGNSRYKFKQKPLLINLITNRWEVYENNTFIGRFKMKFKFKEAHVRYEPKDEEAEAIAFKRTMLSTKTTAASKNEEVLEADADRFAFRTNHRVNVNTESMDPASLSTWSVSLNNFGKEKLKRMRRYASSSYLFNYSLSILYPH</sequence>
<evidence type="ECO:0000313" key="2">
    <source>
        <dbReference type="EMBL" id="MFD2627485.1"/>
    </source>
</evidence>
<dbReference type="EMBL" id="JBHUMX010000003">
    <property type="protein sequence ID" value="MFD2627485.1"/>
    <property type="molecule type" value="Genomic_DNA"/>
</dbReference>